<feature type="compositionally biased region" description="Low complexity" evidence="1">
    <location>
        <begin position="22"/>
        <end position="38"/>
    </location>
</feature>
<feature type="compositionally biased region" description="Polar residues" evidence="1">
    <location>
        <begin position="190"/>
        <end position="207"/>
    </location>
</feature>
<dbReference type="AlphaFoldDB" id="A0A7J7KVT2"/>
<name>A0A7J7KVT2_9MAGN</name>
<protein>
    <recommendedName>
        <fullName evidence="4">Transposase</fullName>
    </recommendedName>
</protein>
<gene>
    <name evidence="2" type="ORF">GIB67_011864</name>
</gene>
<accession>A0A7J7KVT2</accession>
<proteinExistence type="predicted"/>
<evidence type="ECO:0000313" key="2">
    <source>
        <dbReference type="EMBL" id="KAF6134438.1"/>
    </source>
</evidence>
<keyword evidence="3" id="KW-1185">Reference proteome</keyword>
<feature type="non-terminal residue" evidence="2">
    <location>
        <position position="278"/>
    </location>
</feature>
<organism evidence="2 3">
    <name type="scientific">Kingdonia uniflora</name>
    <dbReference type="NCBI Taxonomy" id="39325"/>
    <lineage>
        <taxon>Eukaryota</taxon>
        <taxon>Viridiplantae</taxon>
        <taxon>Streptophyta</taxon>
        <taxon>Embryophyta</taxon>
        <taxon>Tracheophyta</taxon>
        <taxon>Spermatophyta</taxon>
        <taxon>Magnoliopsida</taxon>
        <taxon>Ranunculales</taxon>
        <taxon>Circaeasteraceae</taxon>
        <taxon>Kingdonia</taxon>
    </lineage>
</organism>
<evidence type="ECO:0008006" key="4">
    <source>
        <dbReference type="Google" id="ProtNLM"/>
    </source>
</evidence>
<feature type="region of interest" description="Disordered" evidence="1">
    <location>
        <begin position="187"/>
        <end position="214"/>
    </location>
</feature>
<evidence type="ECO:0000256" key="1">
    <source>
        <dbReference type="SAM" id="MobiDB-lite"/>
    </source>
</evidence>
<sequence length="278" mass="31490">MDHTTHSLDSDSAVADTAGNIPSRTSSSSRRRGPSQGSKPLPDGKKKKVGVNSWCQPIRGVNSYLTTIGTLTRNHILINYKIFTNLTFDLRRVANFSILWHINDAWKRHKSRLNKKYIKGKDPAKVKATPPPFVPKEVWAEFVDICNSDSFQEKLQESMNLYPDSNKIGHDDVLTKDLDDHIKKHRQGVPQIQPSSSYNAPTNSSQATERKQSDLNRECKLNGCPEGIVTYGIVADVSPDAYCHNKHLVDGYYKIEIFNVITKMLYYLGKTVSLRQWQ</sequence>
<dbReference type="Proteomes" id="UP000541444">
    <property type="component" value="Unassembled WGS sequence"/>
</dbReference>
<dbReference type="EMBL" id="JACGCM010002840">
    <property type="protein sequence ID" value="KAF6134438.1"/>
    <property type="molecule type" value="Genomic_DNA"/>
</dbReference>
<evidence type="ECO:0000313" key="3">
    <source>
        <dbReference type="Proteomes" id="UP000541444"/>
    </source>
</evidence>
<comment type="caution">
    <text evidence="2">The sequence shown here is derived from an EMBL/GenBank/DDBJ whole genome shotgun (WGS) entry which is preliminary data.</text>
</comment>
<feature type="region of interest" description="Disordered" evidence="1">
    <location>
        <begin position="1"/>
        <end position="49"/>
    </location>
</feature>
<reference evidence="2 3" key="1">
    <citation type="journal article" date="2020" name="IScience">
        <title>Genome Sequencing of the Endangered Kingdonia uniflora (Circaeasteraceae, Ranunculales) Reveals Potential Mechanisms of Evolutionary Specialization.</title>
        <authorList>
            <person name="Sun Y."/>
            <person name="Deng T."/>
            <person name="Zhang A."/>
            <person name="Moore M.J."/>
            <person name="Landis J.B."/>
            <person name="Lin N."/>
            <person name="Zhang H."/>
            <person name="Zhang X."/>
            <person name="Huang J."/>
            <person name="Zhang X."/>
            <person name="Sun H."/>
            <person name="Wang H."/>
        </authorList>
    </citation>
    <scope>NUCLEOTIDE SEQUENCE [LARGE SCALE GENOMIC DNA]</scope>
    <source>
        <strain evidence="2">TB1705</strain>
        <tissue evidence="2">Leaf</tissue>
    </source>
</reference>